<organism evidence="12 13">
    <name type="scientific">Helicobacter pylori (strain 51)</name>
    <dbReference type="NCBI Taxonomy" id="290847"/>
    <lineage>
        <taxon>Bacteria</taxon>
        <taxon>Pseudomonadati</taxon>
        <taxon>Campylobacterota</taxon>
        <taxon>Epsilonproteobacteria</taxon>
        <taxon>Campylobacterales</taxon>
        <taxon>Helicobacteraceae</taxon>
        <taxon>Helicobacter</taxon>
    </lineage>
</organism>
<dbReference type="PANTHER" id="PTHR35869">
    <property type="entry name" value="OUTER-MEMBRANE LIPOPROTEIN CARRIER PROTEIN"/>
    <property type="match status" value="1"/>
</dbReference>
<evidence type="ECO:0000256" key="9">
    <source>
        <dbReference type="ARBA" id="ARBA00023186"/>
    </source>
</evidence>
<dbReference type="AlphaFoldDB" id="A0AAI7ZVP0"/>
<comment type="subunit">
    <text evidence="3">Monomer.</text>
</comment>
<dbReference type="CDD" id="cd16325">
    <property type="entry name" value="LolA"/>
    <property type="match status" value="1"/>
</dbReference>
<evidence type="ECO:0000256" key="3">
    <source>
        <dbReference type="ARBA" id="ARBA00011245"/>
    </source>
</evidence>
<evidence type="ECO:0000256" key="11">
    <source>
        <dbReference type="SAM" id="SignalP"/>
    </source>
</evidence>
<reference evidence="13" key="1">
    <citation type="submission" date="2004-08" db="EMBL/GenBank/DDBJ databases">
        <title>Genome sequence of Helicobacter pylori strain 51.</title>
        <authorList>
            <person name="Kim S."/>
            <person name="Lee W.K."/>
            <person name="Choi S.H."/>
            <person name="Kang S."/>
            <person name="Park H.S."/>
            <person name="Kim Y.S."/>
            <person name="Lee S.G."/>
            <person name="Byun E.Y."/>
            <person name="Jeong J.E."/>
            <person name="Park Y.H."/>
            <person name="Lee E.J."/>
            <person name="Kim J.S."/>
            <person name="Ryu B.D."/>
            <person name="Lee Y.S."/>
            <person name="Hahn Y."/>
            <person name="Yeom Y.I."/>
            <person name="Park S.G."/>
            <person name="Youn H.S."/>
            <person name="Ko G.H."/>
            <person name="Choi M.B."/>
            <person name="Park C.H."/>
            <person name="Lim J.Y."/>
            <person name="Bae D.W."/>
            <person name="Song J.Y."/>
            <person name="Park J.U."/>
            <person name="Kang H.L."/>
            <person name="Baik S.C."/>
            <person name="Cho M.J."/>
            <person name="Yoo H.S."/>
            <person name="Rhee K.H."/>
        </authorList>
    </citation>
    <scope>NUCLEOTIDE SEQUENCE [LARGE SCALE GENOMIC DNA]</scope>
    <source>
        <strain evidence="13">51</strain>
    </source>
</reference>
<keyword evidence="9" id="KW-0143">Chaperone</keyword>
<dbReference type="EMBL" id="CP000012">
    <property type="protein sequence ID" value="ACX97749.1"/>
    <property type="molecule type" value="Genomic_DNA"/>
</dbReference>
<dbReference type="InterPro" id="IPR004564">
    <property type="entry name" value="OM_lipoprot_carrier_LolA-like"/>
</dbReference>
<feature type="signal peptide" evidence="11">
    <location>
        <begin position="1"/>
        <end position="19"/>
    </location>
</feature>
<evidence type="ECO:0000256" key="1">
    <source>
        <dbReference type="ARBA" id="ARBA00004418"/>
    </source>
</evidence>
<evidence type="ECO:0000256" key="2">
    <source>
        <dbReference type="ARBA" id="ARBA00007615"/>
    </source>
</evidence>
<dbReference type="SUPFAM" id="SSF89392">
    <property type="entry name" value="Prokaryotic lipoproteins and lipoprotein localization factors"/>
    <property type="match status" value="1"/>
</dbReference>
<evidence type="ECO:0000313" key="12">
    <source>
        <dbReference type="EMBL" id="ACX97749.1"/>
    </source>
</evidence>
<keyword evidence="7" id="KW-0574">Periplasm</keyword>
<dbReference type="FunFam" id="2.50.20.10:FF:000013">
    <property type="entry name" value="Outer-membrane lipoprotein carrier protein"/>
    <property type="match status" value="1"/>
</dbReference>
<name>A0AAI7ZVP0_HELP1</name>
<evidence type="ECO:0000256" key="4">
    <source>
        <dbReference type="ARBA" id="ARBA00014035"/>
    </source>
</evidence>
<protein>
    <recommendedName>
        <fullName evidence="4">Outer-membrane lipoprotein carrier protein</fullName>
    </recommendedName>
</protein>
<comment type="similarity">
    <text evidence="2">Belongs to the LolA family.</text>
</comment>
<dbReference type="PROSITE" id="PS51257">
    <property type="entry name" value="PROKAR_LIPOPROTEIN"/>
    <property type="match status" value="1"/>
</dbReference>
<keyword evidence="6 11" id="KW-0732">Signal</keyword>
<dbReference type="InterPro" id="IPR029046">
    <property type="entry name" value="LolA/LolB/LppX"/>
</dbReference>
<evidence type="ECO:0000256" key="8">
    <source>
        <dbReference type="ARBA" id="ARBA00022927"/>
    </source>
</evidence>
<evidence type="ECO:0000256" key="10">
    <source>
        <dbReference type="ARBA" id="ARBA00058081"/>
    </source>
</evidence>
<dbReference type="Pfam" id="PF03548">
    <property type="entry name" value="LolA"/>
    <property type="match status" value="1"/>
</dbReference>
<feature type="chain" id="PRO_5042466878" description="Outer-membrane lipoprotein carrier protein" evidence="11">
    <location>
        <begin position="20"/>
        <end position="184"/>
    </location>
</feature>
<dbReference type="RefSeq" id="WP_000643077.1">
    <property type="nucleotide sequence ID" value="NC_017382.1"/>
</dbReference>
<keyword evidence="8" id="KW-0653">Protein transport</keyword>
<dbReference type="HAMAP" id="MF_00240">
    <property type="entry name" value="LolA"/>
    <property type="match status" value="1"/>
</dbReference>
<proteinExistence type="inferred from homology"/>
<sequence length="184" mass="21419">MKAFLKILMVLIFMSVACAKNPSTLSKEEEVLQHLQSFSANFKQVLKNEKPLVYYGVLKAKAPNWALWVYEKPLKKEIYMNDKEVVIYEPNLFQATITPLKDKTDFFTILKRLKKQDDGSFKTTIHKTTYRLVFKDGKPFLLEFKDGMNNLVTITFSQAEINPTIANEIFVFKPKDENIDIVRQ</sequence>
<dbReference type="KEGG" id="hpd:KHP_0542"/>
<comment type="subcellular location">
    <subcellularLocation>
        <location evidence="1">Periplasm</location>
    </subcellularLocation>
</comment>
<evidence type="ECO:0000256" key="5">
    <source>
        <dbReference type="ARBA" id="ARBA00022448"/>
    </source>
</evidence>
<comment type="function">
    <text evidence="10">Participates in the translocation of lipoproteins from the inner membrane to the outer membrane. Only forms a complex with a lipoprotein if the residue after the N-terminal Cys is not an aspartate (The Asp acts as a targeting signal to indicate that the lipoprotein should stay in the inner membrane).</text>
</comment>
<evidence type="ECO:0000313" key="13">
    <source>
        <dbReference type="Proteomes" id="UP000002224"/>
    </source>
</evidence>
<dbReference type="NCBIfam" id="NF000663">
    <property type="entry name" value="PRK00031.2-1"/>
    <property type="match status" value="1"/>
</dbReference>
<dbReference type="PANTHER" id="PTHR35869:SF1">
    <property type="entry name" value="OUTER-MEMBRANE LIPOPROTEIN CARRIER PROTEIN"/>
    <property type="match status" value="1"/>
</dbReference>
<dbReference type="GO" id="GO:0042953">
    <property type="term" value="P:lipoprotein transport"/>
    <property type="evidence" value="ECO:0007669"/>
    <property type="project" value="InterPro"/>
</dbReference>
<accession>A0AAI7ZVP0</accession>
<dbReference type="Gene3D" id="2.50.20.10">
    <property type="entry name" value="Lipoprotein localisation LolA/LolB/LppX"/>
    <property type="match status" value="1"/>
</dbReference>
<evidence type="ECO:0000256" key="7">
    <source>
        <dbReference type="ARBA" id="ARBA00022764"/>
    </source>
</evidence>
<dbReference type="GO" id="GO:0042597">
    <property type="term" value="C:periplasmic space"/>
    <property type="evidence" value="ECO:0007669"/>
    <property type="project" value="UniProtKB-SubCell"/>
</dbReference>
<keyword evidence="5" id="KW-0813">Transport</keyword>
<evidence type="ECO:0000256" key="6">
    <source>
        <dbReference type="ARBA" id="ARBA00022729"/>
    </source>
</evidence>
<dbReference type="InterPro" id="IPR018323">
    <property type="entry name" value="OM_lipoprot_carrier_LolA_Pbac"/>
</dbReference>
<dbReference type="Proteomes" id="UP000002224">
    <property type="component" value="Chromosome"/>
</dbReference>
<gene>
    <name evidence="12" type="primary">lolA</name>
    <name evidence="12" type="ordered locus">KHP_0542</name>
</gene>